<evidence type="ECO:0000256" key="3">
    <source>
        <dbReference type="ARBA" id="ARBA00022835"/>
    </source>
</evidence>
<organism evidence="6 7">
    <name type="scientific">[Candida] anglica</name>
    <dbReference type="NCBI Taxonomy" id="148631"/>
    <lineage>
        <taxon>Eukaryota</taxon>
        <taxon>Fungi</taxon>
        <taxon>Dikarya</taxon>
        <taxon>Ascomycota</taxon>
        <taxon>Saccharomycotina</taxon>
        <taxon>Pichiomycetes</taxon>
        <taxon>Debaryomycetaceae</taxon>
        <taxon>Kurtzmaniella</taxon>
    </lineage>
</organism>
<dbReference type="PANTHER" id="PTHR12686">
    <property type="entry name" value="3'-5' EXORIBONUCLEASE CSL4-RELATED"/>
    <property type="match status" value="1"/>
</dbReference>
<accession>A0ABP0EJN1</accession>
<evidence type="ECO:0000313" key="7">
    <source>
        <dbReference type="Proteomes" id="UP001497600"/>
    </source>
</evidence>
<dbReference type="InterPro" id="IPR019495">
    <property type="entry name" value="EXOSC1_C"/>
</dbReference>
<evidence type="ECO:0000259" key="5">
    <source>
        <dbReference type="Pfam" id="PF10447"/>
    </source>
</evidence>
<proteinExistence type="predicted"/>
<dbReference type="SUPFAM" id="SSF50249">
    <property type="entry name" value="Nucleic acid-binding proteins"/>
    <property type="match status" value="1"/>
</dbReference>
<protein>
    <submittedName>
        <fullName evidence="6">Exosome complex component Csl4p</fullName>
    </submittedName>
</protein>
<keyword evidence="7" id="KW-1185">Reference proteome</keyword>
<keyword evidence="3" id="KW-0271">Exosome</keyword>
<keyword evidence="2" id="KW-0963">Cytoplasm</keyword>
<dbReference type="Gene3D" id="2.40.50.880">
    <property type="match status" value="1"/>
</dbReference>
<feature type="domain" description="Exosome complex component CSL4 C-terminal" evidence="5">
    <location>
        <begin position="124"/>
        <end position="243"/>
    </location>
</feature>
<evidence type="ECO:0000256" key="2">
    <source>
        <dbReference type="ARBA" id="ARBA00022490"/>
    </source>
</evidence>
<name>A0ABP0EJN1_9ASCO</name>
<dbReference type="PANTHER" id="PTHR12686:SF8">
    <property type="entry name" value="EXOSOME COMPLEX COMPONENT CSL4"/>
    <property type="match status" value="1"/>
</dbReference>
<comment type="subcellular location">
    <subcellularLocation>
        <location evidence="1">Nucleus</location>
        <location evidence="1">Nucleolus</location>
    </subcellularLocation>
</comment>
<sequence length="299" mass="31951">MSTTALPGQYLVPTYKYVDDKTIEKYVSGAGTTVASIKVEGNKFSAIPVIVATVLGKKVVQEIIPATPGADQQDEDDNAKKVAPVKTYMVSVVPPSNTYLDYEREQATDTTTTTGTGTNISINLPQENDIVLVRITKINPRQAFAEILSVERHGNVIRDSGLGSNGELAHQSMAPGGGSQSLSSHTTIASSQSTALNAAAIDLGETFKGVIRSQDVRSTERDKVKIIDCYRPGDIVRAVVISLGDGSNYYLSTAKDDLGVIFAKSEGGSGGTMYALDWQHMICDKTGVVELRKCAKPFV</sequence>
<evidence type="ECO:0000256" key="4">
    <source>
        <dbReference type="SAM" id="MobiDB-lite"/>
    </source>
</evidence>
<evidence type="ECO:0000256" key="1">
    <source>
        <dbReference type="ARBA" id="ARBA00004604"/>
    </source>
</evidence>
<dbReference type="Proteomes" id="UP001497600">
    <property type="component" value="Chromosome F"/>
</dbReference>
<gene>
    <name evidence="6" type="primary">CSL4</name>
    <name evidence="6" type="ORF">CAAN4_F09318</name>
</gene>
<reference evidence="6 7" key="1">
    <citation type="submission" date="2024-01" db="EMBL/GenBank/DDBJ databases">
        <authorList>
            <consortium name="Genoscope - CEA"/>
            <person name="William W."/>
        </authorList>
    </citation>
    <scope>NUCLEOTIDE SEQUENCE [LARGE SCALE GENOMIC DNA]</scope>
    <source>
        <strain evidence="6 7">29B2s-10</strain>
    </source>
</reference>
<dbReference type="Gene3D" id="2.40.50.140">
    <property type="entry name" value="Nucleic acid-binding proteins"/>
    <property type="match status" value="1"/>
</dbReference>
<feature type="region of interest" description="Disordered" evidence="4">
    <location>
        <begin position="162"/>
        <end position="184"/>
    </location>
</feature>
<dbReference type="InterPro" id="IPR012340">
    <property type="entry name" value="NA-bd_OB-fold"/>
</dbReference>
<dbReference type="EMBL" id="OZ004258">
    <property type="protein sequence ID" value="CAK7912942.1"/>
    <property type="molecule type" value="Genomic_DNA"/>
</dbReference>
<evidence type="ECO:0000313" key="6">
    <source>
        <dbReference type="EMBL" id="CAK7912942.1"/>
    </source>
</evidence>
<dbReference type="InterPro" id="IPR039771">
    <property type="entry name" value="Csl4"/>
</dbReference>
<dbReference type="Pfam" id="PF10447">
    <property type="entry name" value="EXOSC1"/>
    <property type="match status" value="1"/>
</dbReference>